<keyword evidence="2" id="KW-0768">Sushi</keyword>
<organism evidence="7">
    <name type="scientific">Thelazia callipaeda</name>
    <name type="common">Oriental eyeworm</name>
    <name type="synonym">Parasitic nematode</name>
    <dbReference type="NCBI Taxonomy" id="103827"/>
    <lineage>
        <taxon>Eukaryota</taxon>
        <taxon>Metazoa</taxon>
        <taxon>Ecdysozoa</taxon>
        <taxon>Nematoda</taxon>
        <taxon>Chromadorea</taxon>
        <taxon>Rhabditida</taxon>
        <taxon>Spirurina</taxon>
        <taxon>Spiruromorpha</taxon>
        <taxon>Thelazioidea</taxon>
        <taxon>Thelaziidae</taxon>
        <taxon>Thelazia</taxon>
    </lineage>
</organism>
<keyword evidence="3" id="KW-1133">Transmembrane helix</keyword>
<dbReference type="Gene3D" id="2.10.70.10">
    <property type="entry name" value="Complement Module, domain 1"/>
    <property type="match status" value="1"/>
</dbReference>
<evidence type="ECO:0000313" key="5">
    <source>
        <dbReference type="EMBL" id="VDM97634.1"/>
    </source>
</evidence>
<reference evidence="7" key="1">
    <citation type="submission" date="2017-02" db="UniProtKB">
        <authorList>
            <consortium name="WormBaseParasite"/>
        </authorList>
    </citation>
    <scope>IDENTIFICATION</scope>
</reference>
<name>A0A0N5CP01_THECL</name>
<dbReference type="Proteomes" id="UP000276776">
    <property type="component" value="Unassembled WGS sequence"/>
</dbReference>
<dbReference type="AlphaFoldDB" id="A0A0N5CP01"/>
<dbReference type="InterPro" id="IPR000436">
    <property type="entry name" value="Sushi_SCR_CCP_dom"/>
</dbReference>
<reference evidence="5 6" key="2">
    <citation type="submission" date="2018-11" db="EMBL/GenBank/DDBJ databases">
        <authorList>
            <consortium name="Pathogen Informatics"/>
        </authorList>
    </citation>
    <scope>NUCLEOTIDE SEQUENCE [LARGE SCALE GENOMIC DNA]</scope>
</reference>
<comment type="caution">
    <text evidence="2">Lacks conserved residue(s) required for the propagation of feature annotation.</text>
</comment>
<evidence type="ECO:0000256" key="1">
    <source>
        <dbReference type="ARBA" id="ARBA00023157"/>
    </source>
</evidence>
<dbReference type="EMBL" id="UYYF01000312">
    <property type="protein sequence ID" value="VDM97634.1"/>
    <property type="molecule type" value="Genomic_DNA"/>
</dbReference>
<dbReference type="Pfam" id="PF00084">
    <property type="entry name" value="Sushi"/>
    <property type="match status" value="1"/>
</dbReference>
<evidence type="ECO:0000256" key="3">
    <source>
        <dbReference type="SAM" id="Phobius"/>
    </source>
</evidence>
<evidence type="ECO:0000256" key="2">
    <source>
        <dbReference type="PROSITE-ProRule" id="PRU00302"/>
    </source>
</evidence>
<accession>A0A0N5CP01</accession>
<keyword evidence="6" id="KW-1185">Reference proteome</keyword>
<evidence type="ECO:0000313" key="6">
    <source>
        <dbReference type="Proteomes" id="UP000276776"/>
    </source>
</evidence>
<dbReference type="InterPro" id="IPR035976">
    <property type="entry name" value="Sushi/SCR/CCP_sf"/>
</dbReference>
<dbReference type="WBParaSite" id="TCLT_0000193001-mRNA-1">
    <property type="protein sequence ID" value="TCLT_0000193001-mRNA-1"/>
    <property type="gene ID" value="TCLT_0000193001"/>
</dbReference>
<dbReference type="OrthoDB" id="6127264at2759"/>
<protein>
    <submittedName>
        <fullName evidence="7">Sushi domain-containing protein</fullName>
    </submittedName>
</protein>
<dbReference type="SUPFAM" id="SSF57535">
    <property type="entry name" value="Complement control module/SCR domain"/>
    <property type="match status" value="1"/>
</dbReference>
<keyword evidence="3" id="KW-0812">Transmembrane</keyword>
<keyword evidence="1 2" id="KW-1015">Disulfide bond</keyword>
<dbReference type="OMA" id="PQWCESP"/>
<sequence length="391" mass="44537">MDFTWDKVKVRFIEEISVAILWFEDYGNEEFLWGKESSPQWCESPRINVSLDDRVLLRSSFIDANSKGQYATETTAEVRCGPQRRLKLEEGVIHPLESVYLRCTMNSAGTGGVWLLAGGGSTLLQSSRPVCVYGEPTFHLCELPRLIHRGLRVITTKKSYFFQNNDTIIISKNFSHARRQVLVRQSICTTQQVPQFLIYKRIDSDCNEKSTVCNFLNESLPSGTKILYKISTSTSKVTITTMRINDTSAKSVVIMLVLMLICFFLLMELRCRDNSTRLVGPSSVVCLNSEFQPGSTWYPAKWPSCIPKSICPEPSIQKGTYVSSDVLNTTFRHGTRIRFECNNNFMIRGSEVIECLKSGLWNDSFPECFAVGPYCFSSYLEFFLFYTNFTS</sequence>
<feature type="transmembrane region" description="Helical" evidence="3">
    <location>
        <begin position="248"/>
        <end position="267"/>
    </location>
</feature>
<dbReference type="PROSITE" id="PS50923">
    <property type="entry name" value="SUSHI"/>
    <property type="match status" value="1"/>
</dbReference>
<gene>
    <name evidence="5" type="ORF">TCLT_LOCUS1931</name>
</gene>
<feature type="disulfide bond" evidence="2">
    <location>
        <begin position="341"/>
        <end position="368"/>
    </location>
</feature>
<dbReference type="CDD" id="cd00033">
    <property type="entry name" value="CCP"/>
    <property type="match status" value="1"/>
</dbReference>
<evidence type="ECO:0000313" key="7">
    <source>
        <dbReference type="WBParaSite" id="TCLT_0000193001-mRNA-1"/>
    </source>
</evidence>
<feature type="domain" description="Sushi" evidence="4">
    <location>
        <begin position="309"/>
        <end position="370"/>
    </location>
</feature>
<dbReference type="STRING" id="103827.A0A0N5CP01"/>
<dbReference type="SMART" id="SM00032">
    <property type="entry name" value="CCP"/>
    <property type="match status" value="1"/>
</dbReference>
<evidence type="ECO:0000259" key="4">
    <source>
        <dbReference type="PROSITE" id="PS50923"/>
    </source>
</evidence>
<keyword evidence="3" id="KW-0472">Membrane</keyword>
<proteinExistence type="predicted"/>